<dbReference type="EMBL" id="EU309041">
    <property type="protein sequence ID" value="ABY65811.1"/>
    <property type="molecule type" value="Genomic_DNA"/>
</dbReference>
<dbReference type="InterPro" id="IPR036412">
    <property type="entry name" value="HAD-like_sf"/>
</dbReference>
<dbReference type="InterPro" id="IPR010033">
    <property type="entry name" value="HAD_SF_ppase_IIIC"/>
</dbReference>
<sequence>MQRAASSAIISKRDVSWTVLRLRRPLARRHMLVLNRFEDLRRLMFGHWEMFEYVLFAFDKQHKPEIDPDTYMTQIIKCCDEMSQLRLNLKLAFKTSTLGHVYVINECIPMYAFLNEWYVQNYLELYQLGQETFTWEIPHVVVFDLDSTLITDELDVRIRDPDVYSSLLDLKQRGCVLMLWSYGNEDHVSHSLKVTKLTNFFDTIICEGYKTGESCNRVIVDAKHDTVLVKKSFYLDVEEDDKRLPKSPRVVLFYLRKLGVNYYKTLTLVDDLKTNNYSYDYFINVKKCPEPRNDWQQYHEIIVDNMEQHDREFSQW</sequence>
<protein>
    <submittedName>
        <fullName evidence="1">38K</fullName>
    </submittedName>
</protein>
<dbReference type="Proteomes" id="UP000203316">
    <property type="component" value="Segment"/>
</dbReference>
<dbReference type="NCBIfam" id="TIGR01681">
    <property type="entry name" value="HAD-SF-IIIC"/>
    <property type="match status" value="1"/>
</dbReference>
<dbReference type="OrthoDB" id="4999at10239"/>
<name>B0FDV3_9ABAC</name>
<evidence type="ECO:0000313" key="1">
    <source>
        <dbReference type="EMBL" id="ABY65811.1"/>
    </source>
</evidence>
<organism evidence="1 2">
    <name type="scientific">Orgyia leucostigma nucleopolyhedrovirus</name>
    <dbReference type="NCBI Taxonomy" id="490711"/>
    <lineage>
        <taxon>Viruses</taxon>
        <taxon>Viruses incertae sedis</taxon>
        <taxon>Naldaviricetes</taxon>
        <taxon>Lefavirales</taxon>
        <taxon>Baculoviridae</taxon>
        <taxon>Alphabaculovirus</taxon>
        <taxon>Alphabaculovirus orleucostigmae</taxon>
    </lineage>
</organism>
<keyword evidence="2" id="KW-1185">Reference proteome</keyword>
<dbReference type="Pfam" id="PF05152">
    <property type="entry name" value="DUF705"/>
    <property type="match status" value="1"/>
</dbReference>
<dbReference type="KEGG" id="vg:5850491"/>
<dbReference type="RefSeq" id="YP_001650995.1">
    <property type="nucleotide sequence ID" value="NC_010276.1"/>
</dbReference>
<dbReference type="Gene3D" id="3.40.50.1000">
    <property type="entry name" value="HAD superfamily/HAD-like"/>
    <property type="match status" value="1"/>
</dbReference>
<dbReference type="SUPFAM" id="SSF56784">
    <property type="entry name" value="HAD-like"/>
    <property type="match status" value="1"/>
</dbReference>
<dbReference type="NCBIfam" id="TIGR01684">
    <property type="entry name" value="viral_ppase"/>
    <property type="match status" value="1"/>
</dbReference>
<proteinExistence type="predicted"/>
<reference evidence="1 2" key="1">
    <citation type="submission" date="2007-11" db="EMBL/GenBank/DDBJ databases">
        <title>Sequence and organization of Orgyia leucostigma nucleopolyhedrovirus genome.</title>
        <authorList>
            <person name="Eveleigh R.J.M."/>
            <person name="Lapointe R."/>
            <person name="Graham R.I."/>
            <person name="Lauzon H.A.M."/>
            <person name="Pavlik L."/>
            <person name="Arif B.M."/>
            <person name="Lucarotti C.J."/>
        </authorList>
    </citation>
    <scope>NUCLEOTIDE SEQUENCE [LARGE SCALE GENOMIC DNA]</scope>
    <source>
        <strain evidence="1">CFS-77</strain>
    </source>
</reference>
<gene>
    <name evidence="1" type="primary">38K</name>
</gene>
<accession>B0FDV3</accession>
<dbReference type="GeneID" id="5850491"/>
<dbReference type="InterPro" id="IPR007827">
    <property type="entry name" value="DUF705"/>
</dbReference>
<evidence type="ECO:0000313" key="2">
    <source>
        <dbReference type="Proteomes" id="UP000203316"/>
    </source>
</evidence>
<dbReference type="InterPro" id="IPR023214">
    <property type="entry name" value="HAD_sf"/>
</dbReference>